<evidence type="ECO:0000256" key="3">
    <source>
        <dbReference type="SAM" id="SignalP"/>
    </source>
</evidence>
<organism evidence="4 5">
    <name type="scientific">Hibiscus syriacus</name>
    <name type="common">Rose of Sharon</name>
    <dbReference type="NCBI Taxonomy" id="106335"/>
    <lineage>
        <taxon>Eukaryota</taxon>
        <taxon>Viridiplantae</taxon>
        <taxon>Streptophyta</taxon>
        <taxon>Embryophyta</taxon>
        <taxon>Tracheophyta</taxon>
        <taxon>Spermatophyta</taxon>
        <taxon>Magnoliopsida</taxon>
        <taxon>eudicotyledons</taxon>
        <taxon>Gunneridae</taxon>
        <taxon>Pentapetalae</taxon>
        <taxon>rosids</taxon>
        <taxon>malvids</taxon>
        <taxon>Malvales</taxon>
        <taxon>Malvaceae</taxon>
        <taxon>Malvoideae</taxon>
        <taxon>Hibiscus</taxon>
    </lineage>
</organism>
<name>A0A6A3CH93_HIBSY</name>
<dbReference type="EMBL" id="VEPZ02000247">
    <property type="protein sequence ID" value="KAE8728785.1"/>
    <property type="molecule type" value="Genomic_DNA"/>
</dbReference>
<keyword evidence="1 3" id="KW-0732">Signal</keyword>
<dbReference type="PANTHER" id="PTHR33470">
    <property type="entry name" value="OS01G0164075 PROTEIN"/>
    <property type="match status" value="1"/>
</dbReference>
<protein>
    <submittedName>
        <fullName evidence="4">Eukaryotic translation initiation factor 3 subunit</fullName>
    </submittedName>
</protein>
<dbReference type="GO" id="GO:0003743">
    <property type="term" value="F:translation initiation factor activity"/>
    <property type="evidence" value="ECO:0007669"/>
    <property type="project" value="UniProtKB-KW"/>
</dbReference>
<feature type="compositionally biased region" description="Pro residues" evidence="2">
    <location>
        <begin position="59"/>
        <end position="169"/>
    </location>
</feature>
<dbReference type="PANTHER" id="PTHR33470:SF22">
    <property type="entry name" value="POLLEN OLE E 1 ALLERGEN AND EXTENSIN FAMILY PROTEIN"/>
    <property type="match status" value="1"/>
</dbReference>
<gene>
    <name evidence="4" type="ORF">F3Y22_tig00004072pilonHSYRG00165</name>
</gene>
<feature type="compositionally biased region" description="Pro residues" evidence="2">
    <location>
        <begin position="41"/>
        <end position="50"/>
    </location>
</feature>
<dbReference type="Pfam" id="PF01190">
    <property type="entry name" value="Pollen_Ole_e_1"/>
    <property type="match status" value="1"/>
</dbReference>
<evidence type="ECO:0000313" key="4">
    <source>
        <dbReference type="EMBL" id="KAE8728785.1"/>
    </source>
</evidence>
<evidence type="ECO:0000256" key="1">
    <source>
        <dbReference type="ARBA" id="ARBA00022729"/>
    </source>
</evidence>
<sequence length="300" mass="32143">MGFAEAAKAALLLQLSLFFLSSFTVSAQIVPQTLPPPYHGIPPVMPPAHPPTHHHHPHPPTAPPVYPPPPKAPTKPPTYAPPPKAPPKPPVYSPPPKTPTKPPTHAPPPKIPPKSPPPVYPPPKAPTKPPTYGPPPKAPPKAPTKPPTYPPPKPPTKPPTPPTKPPTYPKPSRSLVAVQGVVFCKSCKYNGSDTLTGAKPIHNATVKLTCKNTKYKQEATARTDKNGYFFLQAPKTITSFGAHKCTFSLLSSPLALCSKPTDLHGGIKGAALRFEKTFTANKLPFILYTVGPFAFEPKCY</sequence>
<feature type="chain" id="PRO_5025623268" evidence="3">
    <location>
        <begin position="28"/>
        <end position="300"/>
    </location>
</feature>
<dbReference type="Proteomes" id="UP000436088">
    <property type="component" value="Unassembled WGS sequence"/>
</dbReference>
<feature type="signal peptide" evidence="3">
    <location>
        <begin position="1"/>
        <end position="27"/>
    </location>
</feature>
<proteinExistence type="predicted"/>
<feature type="region of interest" description="Disordered" evidence="2">
    <location>
        <begin position="41"/>
        <end position="172"/>
    </location>
</feature>
<comment type="caution">
    <text evidence="4">The sequence shown here is derived from an EMBL/GenBank/DDBJ whole genome shotgun (WGS) entry which is preliminary data.</text>
</comment>
<keyword evidence="5" id="KW-1185">Reference proteome</keyword>
<keyword evidence="4" id="KW-0648">Protein biosynthesis</keyword>
<accession>A0A6A3CH93</accession>
<evidence type="ECO:0000313" key="5">
    <source>
        <dbReference type="Proteomes" id="UP000436088"/>
    </source>
</evidence>
<keyword evidence="4" id="KW-0396">Initiation factor</keyword>
<evidence type="ECO:0000256" key="2">
    <source>
        <dbReference type="SAM" id="MobiDB-lite"/>
    </source>
</evidence>
<dbReference type="AlphaFoldDB" id="A0A6A3CH93"/>
<dbReference type="PRINTS" id="PR01217">
    <property type="entry name" value="PRICHEXTENSN"/>
</dbReference>
<reference evidence="4" key="1">
    <citation type="submission" date="2019-09" db="EMBL/GenBank/DDBJ databases">
        <title>Draft genome information of white flower Hibiscus syriacus.</title>
        <authorList>
            <person name="Kim Y.-M."/>
        </authorList>
    </citation>
    <scope>NUCLEOTIDE SEQUENCE [LARGE SCALE GENOMIC DNA]</scope>
    <source>
        <strain evidence="4">YM2019G1</strain>
    </source>
</reference>
<dbReference type="GO" id="GO:0071944">
    <property type="term" value="C:cell periphery"/>
    <property type="evidence" value="ECO:0007669"/>
    <property type="project" value="TreeGrafter"/>
</dbReference>